<keyword evidence="3" id="KW-1003">Cell membrane</keyword>
<evidence type="ECO:0000259" key="10">
    <source>
        <dbReference type="PROSITE" id="PS50893"/>
    </source>
</evidence>
<dbReference type="PANTHER" id="PTHR46743:SF2">
    <property type="entry name" value="TEICHOIC ACIDS EXPORT ATP-BINDING PROTEIN TAGH"/>
    <property type="match status" value="1"/>
</dbReference>
<dbReference type="InterPro" id="IPR050683">
    <property type="entry name" value="Bact_Polysacc_Export_ATP-bd"/>
</dbReference>
<keyword evidence="9" id="KW-0812">Transmembrane</keyword>
<dbReference type="PROSITE" id="PS00211">
    <property type="entry name" value="ABC_TRANSPORTER_1"/>
    <property type="match status" value="1"/>
</dbReference>
<dbReference type="SMART" id="SM00382">
    <property type="entry name" value="AAA"/>
    <property type="match status" value="1"/>
</dbReference>
<organism evidence="12 13">
    <name type="scientific">Pilibacter termitis</name>
    <dbReference type="NCBI Taxonomy" id="263852"/>
    <lineage>
        <taxon>Bacteria</taxon>
        <taxon>Bacillati</taxon>
        <taxon>Bacillota</taxon>
        <taxon>Bacilli</taxon>
        <taxon>Lactobacillales</taxon>
        <taxon>Enterococcaceae</taxon>
        <taxon>Pilibacter</taxon>
    </lineage>
</organism>
<evidence type="ECO:0000313" key="12">
    <source>
        <dbReference type="EMBL" id="SJZ88217.1"/>
    </source>
</evidence>
<dbReference type="PROSITE" id="PS50893">
    <property type="entry name" value="ABC_TRANSPORTER_2"/>
    <property type="match status" value="1"/>
</dbReference>
<dbReference type="Gene3D" id="3.40.50.300">
    <property type="entry name" value="P-loop containing nucleotide triphosphate hydrolases"/>
    <property type="match status" value="1"/>
</dbReference>
<dbReference type="RefSeq" id="WP_078807643.1">
    <property type="nucleotide sequence ID" value="NZ_FUXI01000019.1"/>
</dbReference>
<dbReference type="GO" id="GO:0016887">
    <property type="term" value="F:ATP hydrolysis activity"/>
    <property type="evidence" value="ECO:0007669"/>
    <property type="project" value="InterPro"/>
</dbReference>
<dbReference type="GO" id="GO:0016020">
    <property type="term" value="C:membrane"/>
    <property type="evidence" value="ECO:0007669"/>
    <property type="project" value="InterPro"/>
</dbReference>
<dbReference type="EMBL" id="FUXI01000019">
    <property type="protein sequence ID" value="SJZ88217.1"/>
    <property type="molecule type" value="Genomic_DNA"/>
</dbReference>
<evidence type="ECO:0000256" key="5">
    <source>
        <dbReference type="ARBA" id="ARBA00022840"/>
    </source>
</evidence>
<dbReference type="PROSITE" id="PS51782">
    <property type="entry name" value="LYSM"/>
    <property type="match status" value="2"/>
</dbReference>
<dbReference type="GO" id="GO:0005524">
    <property type="term" value="F:ATP binding"/>
    <property type="evidence" value="ECO:0007669"/>
    <property type="project" value="UniProtKB-KW"/>
</dbReference>
<evidence type="ECO:0000256" key="1">
    <source>
        <dbReference type="ARBA" id="ARBA00005417"/>
    </source>
</evidence>
<evidence type="ECO:0000256" key="4">
    <source>
        <dbReference type="ARBA" id="ARBA00022741"/>
    </source>
</evidence>
<dbReference type="Proteomes" id="UP000190328">
    <property type="component" value="Unassembled WGS sequence"/>
</dbReference>
<dbReference type="CDD" id="cd00118">
    <property type="entry name" value="LysM"/>
    <property type="match status" value="2"/>
</dbReference>
<dbReference type="SUPFAM" id="SSF52540">
    <property type="entry name" value="P-loop containing nucleoside triphosphate hydrolases"/>
    <property type="match status" value="1"/>
</dbReference>
<gene>
    <name evidence="12" type="ORF">SAMN02745116_01712</name>
</gene>
<dbReference type="SUPFAM" id="SSF54106">
    <property type="entry name" value="LysM domain"/>
    <property type="match status" value="2"/>
</dbReference>
<keyword evidence="2" id="KW-0813">Transport</keyword>
<evidence type="ECO:0000256" key="8">
    <source>
        <dbReference type="SAM" id="MobiDB-lite"/>
    </source>
</evidence>
<feature type="domain" description="LysM" evidence="11">
    <location>
        <begin position="468"/>
        <end position="512"/>
    </location>
</feature>
<name>A0A1T4PA59_9ENTE</name>
<feature type="domain" description="LysM" evidence="11">
    <location>
        <begin position="410"/>
        <end position="454"/>
    </location>
</feature>
<dbReference type="Pfam" id="PF01476">
    <property type="entry name" value="LysM"/>
    <property type="match status" value="2"/>
</dbReference>
<keyword evidence="13" id="KW-1185">Reference proteome</keyword>
<evidence type="ECO:0000256" key="3">
    <source>
        <dbReference type="ARBA" id="ARBA00022475"/>
    </source>
</evidence>
<sequence>MEKKLKVRATLLTKEYSLAQTRGDKLKAIFAAFKYEVPTFWALKGISFDVYSGETIGIIGVNGSGKSTLSNIISGITPQTSGQLDINGEVSIISIGSGLNDNLTGRENIRMKSLMMGEKNKQIDEKMDEIIEFSEIGVFIDQPVKTYSSGMRSKLGFSIAVHQDPDILVIDEALSVGDSTFYNKGLKKMLSFKEQGKTIFFVAQNPHQMRQICDKVIWMHYGEARAFGEKDEVLDQYVAFVDDYNKKSEEDKKLYQEEEKEKQRTYSLEQLQKEKLNESREKGAKRKDRNRIINSTTKNKIGDKMSIPMKFFTLFLLMFTMYLSVSYVKGVSVTLAILHPIKTIARLKAPTPAPLPPQANGAKQSNVPTKTTTSKTSSTKGKTSSKNTTKSSSKKSTSSTTSTTAPLKTQDYIVEQPDTLETLAAAYHITTAQLQEMNPTVDFVNLYIGQLIKVPLLEENTTANGATTNYIVQEGDSRSAIAERYGMTLEELEQLNPELNGVMLEPGQVLKIRGNN</sequence>
<evidence type="ECO:0000256" key="6">
    <source>
        <dbReference type="ARBA" id="ARBA00022967"/>
    </source>
</evidence>
<dbReference type="InterPro" id="IPR036779">
    <property type="entry name" value="LysM_dom_sf"/>
</dbReference>
<proteinExistence type="inferred from homology"/>
<feature type="domain" description="ABC transporter" evidence="10">
    <location>
        <begin position="24"/>
        <end position="246"/>
    </location>
</feature>
<feature type="compositionally biased region" description="Low complexity" evidence="8">
    <location>
        <begin position="369"/>
        <end position="404"/>
    </location>
</feature>
<dbReference type="FunFam" id="3.40.50.300:FF:003010">
    <property type="entry name" value="Teichoic acids export ATP-binding protein TagH"/>
    <property type="match status" value="1"/>
</dbReference>
<dbReference type="CDD" id="cd03220">
    <property type="entry name" value="ABC_KpsT_Wzt"/>
    <property type="match status" value="1"/>
</dbReference>
<dbReference type="InterPro" id="IPR027417">
    <property type="entry name" value="P-loop_NTPase"/>
</dbReference>
<dbReference type="PANTHER" id="PTHR46743">
    <property type="entry name" value="TEICHOIC ACIDS EXPORT ATP-BINDING PROTEIN TAGH"/>
    <property type="match status" value="1"/>
</dbReference>
<evidence type="ECO:0000313" key="13">
    <source>
        <dbReference type="Proteomes" id="UP000190328"/>
    </source>
</evidence>
<dbReference type="Gene3D" id="3.10.350.10">
    <property type="entry name" value="LysM domain"/>
    <property type="match status" value="2"/>
</dbReference>
<keyword evidence="5 12" id="KW-0067">ATP-binding</keyword>
<keyword evidence="4" id="KW-0547">Nucleotide-binding</keyword>
<feature type="region of interest" description="Disordered" evidence="8">
    <location>
        <begin position="274"/>
        <end position="295"/>
    </location>
</feature>
<evidence type="ECO:0000256" key="9">
    <source>
        <dbReference type="SAM" id="Phobius"/>
    </source>
</evidence>
<keyword evidence="6" id="KW-1278">Translocase</keyword>
<evidence type="ECO:0000256" key="2">
    <source>
        <dbReference type="ARBA" id="ARBA00022448"/>
    </source>
</evidence>
<dbReference type="OrthoDB" id="9778870at2"/>
<dbReference type="SMART" id="SM00257">
    <property type="entry name" value="LysM"/>
    <property type="match status" value="2"/>
</dbReference>
<feature type="region of interest" description="Disordered" evidence="8">
    <location>
        <begin position="352"/>
        <end position="404"/>
    </location>
</feature>
<evidence type="ECO:0000256" key="7">
    <source>
        <dbReference type="ARBA" id="ARBA00023136"/>
    </source>
</evidence>
<comment type="similarity">
    <text evidence="1">Belongs to the ABC transporter superfamily.</text>
</comment>
<feature type="transmembrane region" description="Helical" evidence="9">
    <location>
        <begin position="314"/>
        <end position="338"/>
    </location>
</feature>
<protein>
    <submittedName>
        <fullName evidence="12">Teichoic acid transport system ATP-binding protein</fullName>
    </submittedName>
</protein>
<keyword evidence="9" id="KW-1133">Transmembrane helix</keyword>
<dbReference type="InterPro" id="IPR003593">
    <property type="entry name" value="AAA+_ATPase"/>
</dbReference>
<reference evidence="12 13" key="1">
    <citation type="submission" date="2017-02" db="EMBL/GenBank/DDBJ databases">
        <authorList>
            <person name="Peterson S.W."/>
        </authorList>
    </citation>
    <scope>NUCLEOTIDE SEQUENCE [LARGE SCALE GENOMIC DNA]</scope>
    <source>
        <strain evidence="12 13">ATCC BAA-1030</strain>
    </source>
</reference>
<dbReference type="GO" id="GO:0140359">
    <property type="term" value="F:ABC-type transporter activity"/>
    <property type="evidence" value="ECO:0007669"/>
    <property type="project" value="InterPro"/>
</dbReference>
<dbReference type="InterPro" id="IPR015860">
    <property type="entry name" value="ABC_transpr_TagH-like"/>
</dbReference>
<accession>A0A1T4PA59</accession>
<keyword evidence="7 9" id="KW-0472">Membrane</keyword>
<dbReference type="Pfam" id="PF00005">
    <property type="entry name" value="ABC_tran"/>
    <property type="match status" value="1"/>
</dbReference>
<dbReference type="AlphaFoldDB" id="A0A1T4PA59"/>
<dbReference type="InterPro" id="IPR017871">
    <property type="entry name" value="ABC_transporter-like_CS"/>
</dbReference>
<dbReference type="STRING" id="263852.SAMN02745116_01712"/>
<evidence type="ECO:0000259" key="11">
    <source>
        <dbReference type="PROSITE" id="PS51782"/>
    </source>
</evidence>
<dbReference type="InterPro" id="IPR003439">
    <property type="entry name" value="ABC_transporter-like_ATP-bd"/>
</dbReference>
<dbReference type="InterPro" id="IPR018392">
    <property type="entry name" value="LysM"/>
</dbReference>